<evidence type="ECO:0000256" key="4">
    <source>
        <dbReference type="ARBA" id="ARBA00021095"/>
    </source>
</evidence>
<keyword evidence="7 16" id="KW-0812">Transmembrane</keyword>
<dbReference type="GO" id="GO:0008137">
    <property type="term" value="F:NADH dehydrogenase (ubiquinone) activity"/>
    <property type="evidence" value="ECO:0007669"/>
    <property type="project" value="UniProtKB-EC"/>
</dbReference>
<evidence type="ECO:0000256" key="8">
    <source>
        <dbReference type="ARBA" id="ARBA00022967"/>
    </source>
</evidence>
<comment type="subcellular location">
    <subcellularLocation>
        <location evidence="1">Mitochondrion membrane</location>
        <topology evidence="1">Multi-pass membrane protein</topology>
    </subcellularLocation>
</comment>
<dbReference type="GO" id="GO:0031966">
    <property type="term" value="C:mitochondrial membrane"/>
    <property type="evidence" value="ECO:0007669"/>
    <property type="project" value="UniProtKB-SubCell"/>
</dbReference>
<accession>A0A343S7G2</accession>
<keyword evidence="9" id="KW-0249">Electron transport</keyword>
<evidence type="ECO:0000256" key="13">
    <source>
        <dbReference type="ARBA" id="ARBA00023136"/>
    </source>
</evidence>
<dbReference type="PANTHER" id="PTHR11435:SF1">
    <property type="entry name" value="NADH-UBIQUINONE OXIDOREDUCTASE CHAIN 6"/>
    <property type="match status" value="1"/>
</dbReference>
<evidence type="ECO:0000256" key="3">
    <source>
        <dbReference type="ARBA" id="ARBA00012944"/>
    </source>
</evidence>
<keyword evidence="5" id="KW-0813">Transport</keyword>
<evidence type="ECO:0000256" key="7">
    <source>
        <dbReference type="ARBA" id="ARBA00022692"/>
    </source>
</evidence>
<proteinExistence type="inferred from homology"/>
<evidence type="ECO:0000256" key="2">
    <source>
        <dbReference type="ARBA" id="ARBA00005698"/>
    </source>
</evidence>
<evidence type="ECO:0000313" key="17">
    <source>
        <dbReference type="EMBL" id="AUN27901.1"/>
    </source>
</evidence>
<dbReference type="InterPro" id="IPR050269">
    <property type="entry name" value="ComplexI_Subunit6"/>
</dbReference>
<evidence type="ECO:0000256" key="5">
    <source>
        <dbReference type="ARBA" id="ARBA00022448"/>
    </source>
</evidence>
<feature type="transmembrane region" description="Helical" evidence="16">
    <location>
        <begin position="12"/>
        <end position="32"/>
    </location>
</feature>
<feature type="transmembrane region" description="Helical" evidence="16">
    <location>
        <begin position="44"/>
        <end position="64"/>
    </location>
</feature>
<dbReference type="EMBL" id="MF347703">
    <property type="protein sequence ID" value="AUN27901.1"/>
    <property type="molecule type" value="Genomic_DNA"/>
</dbReference>
<keyword evidence="12 17" id="KW-0496">Mitochondrion</keyword>
<dbReference type="AlphaFoldDB" id="A0A343S7G2"/>
<evidence type="ECO:0000256" key="14">
    <source>
        <dbReference type="ARBA" id="ARBA00031019"/>
    </source>
</evidence>
<evidence type="ECO:0000256" key="12">
    <source>
        <dbReference type="ARBA" id="ARBA00023128"/>
    </source>
</evidence>
<protein>
    <recommendedName>
        <fullName evidence="4">NADH-ubiquinone oxidoreductase chain 6</fullName>
        <ecNumber evidence="3">7.1.1.2</ecNumber>
    </recommendedName>
    <alternativeName>
        <fullName evidence="14">NADH dehydrogenase subunit 6</fullName>
    </alternativeName>
</protein>
<gene>
    <name evidence="17" type="primary">ND6</name>
</gene>
<name>A0A343S7G2_9ORTH</name>
<evidence type="ECO:0000256" key="10">
    <source>
        <dbReference type="ARBA" id="ARBA00022989"/>
    </source>
</evidence>
<comment type="catalytic activity">
    <reaction evidence="15">
        <text>a ubiquinone + NADH + 5 H(+)(in) = a ubiquinol + NAD(+) + 4 H(+)(out)</text>
        <dbReference type="Rhea" id="RHEA:29091"/>
        <dbReference type="Rhea" id="RHEA-COMP:9565"/>
        <dbReference type="Rhea" id="RHEA-COMP:9566"/>
        <dbReference type="ChEBI" id="CHEBI:15378"/>
        <dbReference type="ChEBI" id="CHEBI:16389"/>
        <dbReference type="ChEBI" id="CHEBI:17976"/>
        <dbReference type="ChEBI" id="CHEBI:57540"/>
        <dbReference type="ChEBI" id="CHEBI:57945"/>
        <dbReference type="EC" id="7.1.1.2"/>
    </reaction>
</comment>
<feature type="transmembrane region" description="Helical" evidence="16">
    <location>
        <begin position="135"/>
        <end position="158"/>
    </location>
</feature>
<keyword evidence="6" id="KW-0679">Respiratory chain</keyword>
<evidence type="ECO:0000256" key="16">
    <source>
        <dbReference type="SAM" id="Phobius"/>
    </source>
</evidence>
<reference evidence="17" key="1">
    <citation type="submission" date="2017-06" db="EMBL/GenBank/DDBJ databases">
        <title>Analysis of Complete Mitochondrial Genome of Conocephalus differentus (Orthoptera: Tettigoniidae).</title>
        <authorList>
            <person name="Liu F."/>
            <person name="Huang Y."/>
        </authorList>
    </citation>
    <scope>NUCLEOTIDE SEQUENCE</scope>
</reference>
<evidence type="ECO:0000256" key="11">
    <source>
        <dbReference type="ARBA" id="ARBA00023027"/>
    </source>
</evidence>
<geneLocation type="mitochondrion" evidence="17"/>
<dbReference type="PANTHER" id="PTHR11435">
    <property type="entry name" value="NADH UBIQUINONE OXIDOREDUCTASE SUBUNIT ND6"/>
    <property type="match status" value="1"/>
</dbReference>
<keyword evidence="11" id="KW-0520">NAD</keyword>
<sequence>MALTTGLAFPLLNHPLLMALMIIIQAAIIIFVMSQITKTPWTSYITFLVFVGAMLILILYMTSLASNEGFIFPSFWMTIMMITMSSIYLIVCNMDQFFQLTVSEEIKPFTFNMITLHNESYNFLIKLYDTPTNKITLLLVSYLLLTLIIIVNVINMYMGPLRQIK</sequence>
<evidence type="ECO:0000256" key="1">
    <source>
        <dbReference type="ARBA" id="ARBA00004225"/>
    </source>
</evidence>
<keyword evidence="13 16" id="KW-0472">Membrane</keyword>
<feature type="transmembrane region" description="Helical" evidence="16">
    <location>
        <begin position="70"/>
        <end position="91"/>
    </location>
</feature>
<comment type="similarity">
    <text evidence="2">Belongs to the complex I subunit 6 family.</text>
</comment>
<organism evidence="17">
    <name type="scientific">Conocephalus differentus</name>
    <dbReference type="NCBI Taxonomy" id="948348"/>
    <lineage>
        <taxon>Eukaryota</taxon>
        <taxon>Metazoa</taxon>
        <taxon>Ecdysozoa</taxon>
        <taxon>Arthropoda</taxon>
        <taxon>Hexapoda</taxon>
        <taxon>Insecta</taxon>
        <taxon>Pterygota</taxon>
        <taxon>Neoptera</taxon>
        <taxon>Polyneoptera</taxon>
        <taxon>Orthoptera</taxon>
        <taxon>Ensifera</taxon>
        <taxon>Tettigoniidea</taxon>
        <taxon>Tettigonioidea</taxon>
        <taxon>Tettigoniidae</taxon>
        <taxon>Conocephalinae</taxon>
        <taxon>Conocephalini</taxon>
        <taxon>Conocephalus</taxon>
    </lineage>
</organism>
<keyword evidence="8" id="KW-1278">Translocase</keyword>
<dbReference type="EC" id="7.1.1.2" evidence="3"/>
<evidence type="ECO:0000256" key="15">
    <source>
        <dbReference type="ARBA" id="ARBA00049551"/>
    </source>
</evidence>
<evidence type="ECO:0000256" key="9">
    <source>
        <dbReference type="ARBA" id="ARBA00022982"/>
    </source>
</evidence>
<evidence type="ECO:0000256" key="6">
    <source>
        <dbReference type="ARBA" id="ARBA00022660"/>
    </source>
</evidence>
<keyword evidence="10 16" id="KW-1133">Transmembrane helix</keyword>